<comment type="caution">
    <text evidence="9">The sequence shown here is derived from an EMBL/GenBank/DDBJ whole genome shotgun (WGS) entry which is preliminary data.</text>
</comment>
<proteinExistence type="predicted"/>
<dbReference type="SUPFAM" id="SSF57756">
    <property type="entry name" value="Retrovirus zinc finger-like domains"/>
    <property type="match status" value="1"/>
</dbReference>
<feature type="compositionally biased region" description="Polar residues" evidence="6">
    <location>
        <begin position="57"/>
        <end position="71"/>
    </location>
</feature>
<dbReference type="GO" id="GO:0016779">
    <property type="term" value="F:nucleotidyltransferase activity"/>
    <property type="evidence" value="ECO:0007669"/>
    <property type="project" value="UniProtKB-KW"/>
</dbReference>
<feature type="region of interest" description="Disordered" evidence="6">
    <location>
        <begin position="1572"/>
        <end position="1591"/>
    </location>
</feature>
<dbReference type="InterPro" id="IPR050951">
    <property type="entry name" value="Retrovirus_Pol_polyprotein"/>
</dbReference>
<feature type="region of interest" description="Disordered" evidence="6">
    <location>
        <begin position="1600"/>
        <end position="1670"/>
    </location>
</feature>
<feature type="compositionally biased region" description="Low complexity" evidence="6">
    <location>
        <begin position="23"/>
        <end position="35"/>
    </location>
</feature>
<evidence type="ECO:0000259" key="8">
    <source>
        <dbReference type="PROSITE" id="PS50994"/>
    </source>
</evidence>
<dbReference type="EMBL" id="JABANP010000328">
    <property type="protein sequence ID" value="KAF4684116.1"/>
    <property type="molecule type" value="Genomic_DNA"/>
</dbReference>
<feature type="compositionally biased region" description="Polar residues" evidence="6">
    <location>
        <begin position="982"/>
        <end position="994"/>
    </location>
</feature>
<dbReference type="CDD" id="cd00303">
    <property type="entry name" value="retropepsin_like"/>
    <property type="match status" value="1"/>
</dbReference>
<keyword evidence="5" id="KW-0863">Zinc-finger</keyword>
<feature type="region of interest" description="Disordered" evidence="6">
    <location>
        <begin position="940"/>
        <end position="959"/>
    </location>
</feature>
<evidence type="ECO:0000256" key="5">
    <source>
        <dbReference type="PROSITE-ProRule" id="PRU00047"/>
    </source>
</evidence>
<organism evidence="9 10">
    <name type="scientific">Perkinsus olseni</name>
    <name type="common">Perkinsus atlanticus</name>
    <dbReference type="NCBI Taxonomy" id="32597"/>
    <lineage>
        <taxon>Eukaryota</taxon>
        <taxon>Sar</taxon>
        <taxon>Alveolata</taxon>
        <taxon>Perkinsozoa</taxon>
        <taxon>Perkinsea</taxon>
        <taxon>Perkinsida</taxon>
        <taxon>Perkinsidae</taxon>
        <taxon>Perkinsus</taxon>
    </lineage>
</organism>
<reference evidence="9 10" key="1">
    <citation type="submission" date="2020-04" db="EMBL/GenBank/DDBJ databases">
        <title>Perkinsus olseni comparative genomics.</title>
        <authorList>
            <person name="Bogema D.R."/>
        </authorList>
    </citation>
    <scope>NUCLEOTIDE SEQUENCE [LARGE SCALE GENOMIC DNA]</scope>
    <source>
        <strain evidence="9">00978-12</strain>
    </source>
</reference>
<evidence type="ECO:0000256" key="2">
    <source>
        <dbReference type="ARBA" id="ARBA00022695"/>
    </source>
</evidence>
<dbReference type="Gene3D" id="2.40.70.10">
    <property type="entry name" value="Acid Proteases"/>
    <property type="match status" value="1"/>
</dbReference>
<dbReference type="InterPro" id="IPR021109">
    <property type="entry name" value="Peptidase_aspartic_dom_sf"/>
</dbReference>
<dbReference type="InterPro" id="IPR036397">
    <property type="entry name" value="RNaseH_sf"/>
</dbReference>
<keyword evidence="5" id="KW-0479">Metal-binding</keyword>
<dbReference type="GO" id="GO:0015074">
    <property type="term" value="P:DNA integration"/>
    <property type="evidence" value="ECO:0007669"/>
    <property type="project" value="InterPro"/>
</dbReference>
<dbReference type="PANTHER" id="PTHR37984:SF5">
    <property type="entry name" value="PROTEIN NYNRIN-LIKE"/>
    <property type="match status" value="1"/>
</dbReference>
<feature type="region of interest" description="Disordered" evidence="6">
    <location>
        <begin position="982"/>
        <end position="1006"/>
    </location>
</feature>
<dbReference type="Proteomes" id="UP000541610">
    <property type="component" value="Unassembled WGS sequence"/>
</dbReference>
<dbReference type="GO" id="GO:0004519">
    <property type="term" value="F:endonuclease activity"/>
    <property type="evidence" value="ECO:0007669"/>
    <property type="project" value="UniProtKB-KW"/>
</dbReference>
<keyword evidence="4" id="KW-0255">Endonuclease</keyword>
<feature type="compositionally biased region" description="Basic and acidic residues" evidence="6">
    <location>
        <begin position="72"/>
        <end position="81"/>
    </location>
</feature>
<feature type="compositionally biased region" description="Low complexity" evidence="6">
    <location>
        <begin position="551"/>
        <end position="573"/>
    </location>
</feature>
<dbReference type="GO" id="GO:0008270">
    <property type="term" value="F:zinc ion binding"/>
    <property type="evidence" value="ECO:0007669"/>
    <property type="project" value="UniProtKB-KW"/>
</dbReference>
<evidence type="ECO:0000313" key="9">
    <source>
        <dbReference type="EMBL" id="KAF4684116.1"/>
    </source>
</evidence>
<dbReference type="PANTHER" id="PTHR37984">
    <property type="entry name" value="PROTEIN CBG26694"/>
    <property type="match status" value="1"/>
</dbReference>
<evidence type="ECO:0000256" key="3">
    <source>
        <dbReference type="ARBA" id="ARBA00022722"/>
    </source>
</evidence>
<keyword evidence="3" id="KW-0540">Nuclease</keyword>
<feature type="compositionally biased region" description="Polar residues" evidence="6">
    <location>
        <begin position="685"/>
        <end position="701"/>
    </location>
</feature>
<dbReference type="Gene3D" id="4.10.60.10">
    <property type="entry name" value="Zinc finger, CCHC-type"/>
    <property type="match status" value="1"/>
</dbReference>
<dbReference type="InterPro" id="IPR036875">
    <property type="entry name" value="Znf_CCHC_sf"/>
</dbReference>
<dbReference type="SMART" id="SM00343">
    <property type="entry name" value="ZnF_C2HC"/>
    <property type="match status" value="3"/>
</dbReference>
<dbReference type="InterPro" id="IPR001878">
    <property type="entry name" value="Znf_CCHC"/>
</dbReference>
<dbReference type="GO" id="GO:0003676">
    <property type="term" value="F:nucleic acid binding"/>
    <property type="evidence" value="ECO:0007669"/>
    <property type="project" value="InterPro"/>
</dbReference>
<feature type="region of interest" description="Disordered" evidence="6">
    <location>
        <begin position="202"/>
        <end position="222"/>
    </location>
</feature>
<name>A0A7J6NKB5_PEROL</name>
<evidence type="ECO:0000313" key="10">
    <source>
        <dbReference type="Proteomes" id="UP000541610"/>
    </source>
</evidence>
<dbReference type="Gene3D" id="3.30.420.10">
    <property type="entry name" value="Ribonuclease H-like superfamily/Ribonuclease H"/>
    <property type="match status" value="1"/>
</dbReference>
<gene>
    <name evidence="9" type="ORF">FOZ60_008199</name>
</gene>
<accession>A0A7J6NKB5</accession>
<feature type="region of interest" description="Disordered" evidence="6">
    <location>
        <begin position="674"/>
        <end position="701"/>
    </location>
</feature>
<feature type="region of interest" description="Disordered" evidence="6">
    <location>
        <begin position="235"/>
        <end position="257"/>
    </location>
</feature>
<keyword evidence="1" id="KW-0808">Transferase</keyword>
<feature type="compositionally biased region" description="Basic and acidic residues" evidence="6">
    <location>
        <begin position="540"/>
        <end position="550"/>
    </location>
</feature>
<evidence type="ECO:0000259" key="7">
    <source>
        <dbReference type="PROSITE" id="PS50158"/>
    </source>
</evidence>
<dbReference type="SUPFAM" id="SSF53098">
    <property type="entry name" value="Ribonuclease H-like"/>
    <property type="match status" value="1"/>
</dbReference>
<dbReference type="InterPro" id="IPR001584">
    <property type="entry name" value="Integrase_cat-core"/>
</dbReference>
<feature type="region of interest" description="Disordered" evidence="6">
    <location>
        <begin position="522"/>
        <end position="576"/>
    </location>
</feature>
<feature type="compositionally biased region" description="Polar residues" evidence="6">
    <location>
        <begin position="235"/>
        <end position="246"/>
    </location>
</feature>
<evidence type="ECO:0000256" key="4">
    <source>
        <dbReference type="ARBA" id="ARBA00022759"/>
    </source>
</evidence>
<keyword evidence="4" id="KW-0378">Hydrolase</keyword>
<feature type="region of interest" description="Disordered" evidence="6">
    <location>
        <begin position="1"/>
        <end position="139"/>
    </location>
</feature>
<feature type="domain" description="CCHC-type" evidence="7">
    <location>
        <begin position="607"/>
        <end position="622"/>
    </location>
</feature>
<dbReference type="InterPro" id="IPR012337">
    <property type="entry name" value="RNaseH-like_sf"/>
</dbReference>
<protein>
    <submittedName>
        <fullName evidence="9">Uncharacterized protein</fullName>
    </submittedName>
</protein>
<feature type="domain" description="Integrase catalytic" evidence="8">
    <location>
        <begin position="1218"/>
        <end position="1388"/>
    </location>
</feature>
<sequence>MDYSRHADPQNNPNLRLGDGLTPLQGGLQEQQGEQRPPPAGGDPTIDDVVVHPSLVLPTNATSGRQPPTLRTTEDEADGSRTSRGLPPPLRQPNLSAAQHHSVPQGLHIENVEGNPTSVPPLRINAPAPLHGGVPTTRGDGDMALADEWPRNIHQRGQHPVPTDHRAQLLPPPPPHYVPPHYIPLEINNGYRAFGAPQLSPSYYVPGRPQQHPTDQVHHQPHGQQYNYYPVEYELSNNHPRSSSGDPTKHQPYQRGQPQLRQDHADYMYRQPGVPPHHAEGYPPVGPLQPAASPSPFYVPRKRGMAHYGWCEGCSNYACSAPVSIKDYDSAERVVDSLKPRTIFKGCEDNRSGTSFIETMYTETEGHPDVVRYLWLKRYTTSYVWSVLTDGIQPPTRCHRSYARQLQQLLERLRYHYDTLGHVQRTSDDLAHCVQEGGTVYKFIQRLETMASELYALGSPVPYRDLKLRLHKGLRSMLLRQRLDVDLMNDDMSFEQFRDRVLLHHKQLTNYYGVDYETKDATKSSAPYYPKGQGRPNQFRPRDSSVESRGGRVSRTDYTPRSSTSPQRSRPQQARSVNFVDGDELYDDDYSIQHLLAIKNDATGFTCFRCHQDGHSAKNCEETTPAELADRCKICGNPNHTTDACRVNTERIVCHRCNHPGHLAYVCGAKLPTTARGTHDPPRRSPTSTTRAAQSRTPARTRANTNVHATFLDDAASSENYHCHTLCRTRDRPPTPDPRVRHREGMMTGYVTIEDTEVIAIYDTGADVSLITADCLNCVAPDAVLETNIPNSLSAANGGHLSTIGTVRLRVSTPSNTQVDTFLVTTVSLTTPVILGCPTMSLLRTCIILGPDGYNIETNYDKPCETEKPSHFAEEEPPLEDTKDQDDYLTNYKIKYINQLCLQEKCDTLHYNGFTLPPTTPWFPVLYRDTDTTAINDRSLIRGQGPCNHGRNRTSTTTSVHQITTAEVKGSLTPKNGYGVSDTTSHGLSDTTVANYDDDDSGDEEDQLFINTDGIDLPDVDPLPDDQRLELTALMDYAKPTERIGTGLLQDSRFTSRVNECVLRAQELDGDTRDLRAILQGKTATSTIGVRATRLQRLSKICFLDDDGLLRRYPEPHRLTQPSNEKGVLHLGRTLYSAFLVRVLAVIFHYLFGHLGSKRVHNLLRKDYWRDAMFKLVRLTIGSCIPCLKARATRQHNYLVTQVQTLLTEGLWQVVGVDLAGPYGRSSTTATDATTEDTNKSHYLLLVHDYVSGYTVARPLRDSKSTTVASVLDCVFLEHGSPAVLLTDHDRTILSGKAVKLTLARHGTRHYILPGYSYHLGFWERAHKDFVEVTRALQASRPVTGPHAPAPTTETSYIADYMVAVRAYNHTPRLWANVTPFQLHFGYSGRLPGLHPETDNAVDWDTLNMRYTSTNIVDFIQKNVPLLTEAREKMESTLGEYLELWRIKQQRHLERYTNENPNDYEPKLFDLIFTTKRSDSSIGNHLQTHWSGPFTIVQLQGSSMVKAIQGILLEGLGGVTAKEDRTTAIVPLSYGASESFSLKNVVHARALQEAVSNYYQKSQRAYLDSDGTLRTMKLTTPSQPDDSRRVSMARDRTALQHAHLPMPAHLRSEDHGGEETTEDLPPLSPRPAHDGLEAEQEQEDPSSSSTAFNSPLAWATPTPGDTNEEQLHVEGTSTPEQMTEEDSPPDDVDITSKLRECLGDSTRPMFGKFTTSCPPSGSLVVSTKAPHIGLAKVTDDVISDSHIQLQALDVVEEDGMITTPEISSIDLYTTPYDSVIYVRPSSSNWTRARGKQLRDLLIKVQELLQED</sequence>
<dbReference type="PROSITE" id="PS50994">
    <property type="entry name" value="INTEGRASE"/>
    <property type="match status" value="1"/>
</dbReference>
<dbReference type="OrthoDB" id="8122238at2759"/>
<evidence type="ECO:0000256" key="1">
    <source>
        <dbReference type="ARBA" id="ARBA00022679"/>
    </source>
</evidence>
<feature type="compositionally biased region" description="Acidic residues" evidence="6">
    <location>
        <begin position="996"/>
        <end position="1006"/>
    </location>
</feature>
<keyword evidence="2" id="KW-0548">Nucleotidyltransferase</keyword>
<evidence type="ECO:0000256" key="6">
    <source>
        <dbReference type="SAM" id="MobiDB-lite"/>
    </source>
</evidence>
<keyword evidence="5" id="KW-0862">Zinc</keyword>
<feature type="region of interest" description="Disordered" evidence="6">
    <location>
        <begin position="269"/>
        <end position="288"/>
    </location>
</feature>
<dbReference type="SUPFAM" id="SSF50630">
    <property type="entry name" value="Acid proteases"/>
    <property type="match status" value="1"/>
</dbReference>
<dbReference type="PROSITE" id="PS50158">
    <property type="entry name" value="ZF_CCHC"/>
    <property type="match status" value="1"/>
</dbReference>